<evidence type="ECO:0000313" key="4">
    <source>
        <dbReference type="EMBL" id="VTZ78485.1"/>
    </source>
</evidence>
<dbReference type="EMBL" id="LK934637">
    <property type="protein sequence ID" value="CDU18068.1"/>
    <property type="molecule type" value="Genomic_DNA"/>
</dbReference>
<reference evidence="4" key="4">
    <citation type="submission" date="2019-05" db="EMBL/GenBank/DDBJ databases">
        <authorList>
            <consortium name="Pathogen Informatics"/>
        </authorList>
    </citation>
    <scope>NUCLEOTIDE SEQUENCE</scope>
    <source>
        <strain evidence="4">17X</strain>
    </source>
</reference>
<evidence type="ECO:0000256" key="2">
    <source>
        <dbReference type="SAM" id="MobiDB-lite"/>
    </source>
</evidence>
<feature type="compositionally biased region" description="Basic and acidic residues" evidence="2">
    <location>
        <begin position="253"/>
        <end position="277"/>
    </location>
</feature>
<evidence type="ECO:0000313" key="3">
    <source>
        <dbReference type="EMBL" id="CDU18068.1"/>
    </source>
</evidence>
<dbReference type="OrthoDB" id="376826at2759"/>
<dbReference type="VEuPathDB" id="PlasmoDB:Py17XNL_000900313"/>
<protein>
    <submittedName>
        <fullName evidence="3">Uncharacterized protein</fullName>
    </submittedName>
</protein>
<dbReference type="Proteomes" id="UP000072874">
    <property type="component" value="Chromosome 9"/>
</dbReference>
<dbReference type="AlphaFoldDB" id="A0A077Y720"/>
<dbReference type="Proteomes" id="UP000072904">
    <property type="component" value="Chromosome 9"/>
</dbReference>
<reference evidence="5 6" key="1">
    <citation type="journal article" date="2014" name="BMC Biol.">
        <title>A comprehensive evaluation of rodent malaria parasite genomes and gene expression.</title>
        <authorList>
            <person name="Otto T.D."/>
            <person name="Bohme U."/>
            <person name="Jackson A.P."/>
            <person name="Hunt M."/>
            <person name="Franke-Fayard B."/>
            <person name="Hoeijmakers W.A."/>
            <person name="Religa A.A."/>
            <person name="Robertson L."/>
            <person name="Sanders M."/>
            <person name="Ogun S.A."/>
            <person name="Cunningham D."/>
            <person name="Erhart A."/>
            <person name="Billker O."/>
            <person name="Khan S.M."/>
            <person name="Stunnenberg H.G."/>
            <person name="Langhorne J."/>
            <person name="Holder A.A."/>
            <person name="Waters A.P."/>
            <person name="Newbold C.I."/>
            <person name="Pain A."/>
            <person name="Berriman M."/>
            <person name="Janse C.J."/>
        </authorList>
    </citation>
    <scope>NUCLEOTIDE SEQUENCE [LARGE SCALE GENOMIC DNA]</scope>
    <source>
        <strain evidence="4 5">17X</strain>
        <strain evidence="3 6">YM</strain>
    </source>
</reference>
<sequence>MWIEKEVKENHTHGGALSKQVNDDIELLKKSNKFLYENGNRNLFCESMKRDCNQSLRTCSTIDLNRSLDENKKMNTSLLVSGYFRDKLSKKHSNKLINSGKQNVNNEESRPSNKYKIEPFKKKNKNNETLYCRNYENYENKTICYQSDVKINKEDFDDFFNIANVNVKKKNEFSFGKNDHNMFGEKHSNSILENENKNKNKNENKKIYNLNASTYKNTQYLNNSYVYNDSIVNNNTVLYKEYNTTKNVRAFEKGLDVSQENGRKSGRKNDGENDGEHNSNAYKINKDTILANKQMAFTETISDVSPKKGVKHSNNEITQKLNHRKDNDNKQSELLRVKNFICKGVPGIIRNSANSCFTSNIDKNVQNKIEKHIMDFLENNLIGILEKKNLSCIETDNNNNNISDKINESINLEIKKNIDIAYKNINENMNTNMNDEIKKNVDILNNTLSENINSKIKNNIEELYNKINENVLENISNNMENNLYKNVNNELKRKIDIVEKKIDINVNENINKELEKKIEFLNDQINENISKELKKYISILSRNINEYLSDNIEKNTKIMSKNLGLNLGEEIKNNIIVMEKNIDYNINEQNIQKNLKKMYEMYNMNTIEDIKRVIINAKENPNQDENKNDIEDIKNNLNTIMEKINNKNIIEELKIHLQTLENKFDENFSIINENKLNHKNDNIKEITEQVIKETELKLSLFAKEIEKNTFQFFDTSLKDSTKMQDEKIEKNIIYYVKKNIDEQIQKLSENLHTSISNTMYNEFKSFNKLQINKTDIIDHIKNSLLPFQQNVSNSLETNTIALKDINSNIIKMETNNKFEFNNLLDQIELNISNHINHKVKEISTTIDEALLGKVTNIEGSIEEMKKKMNDAIYQIGEINLQILSIPNEDKINKIIINLNKKKDSKIEFKKMLQNKKIIHNSNLIPQNYCKNNKIDKETKINMNKYNIQNIYKKNIVDVKENQLNIKYKNINCKNKISLYKQYKQHFNPENNLLKKKLYTSNQINRKKRKPIYTVNYMKNDNNDLIEVSNYLKKRTIRKIHL</sequence>
<reference evidence="4" key="3">
    <citation type="submission" date="2014-05" db="EMBL/GenBank/DDBJ databases">
        <authorList>
            <person name="Aslett M.A."/>
            <person name="De Silva N."/>
        </authorList>
    </citation>
    <scope>NUCLEOTIDE SEQUENCE</scope>
    <source>
        <strain evidence="4">17X</strain>
    </source>
</reference>
<dbReference type="EMBL" id="LM993663">
    <property type="protein sequence ID" value="VTZ78485.1"/>
    <property type="molecule type" value="Genomic_DNA"/>
</dbReference>
<dbReference type="KEGG" id="pyo:PY17X_0929600"/>
<evidence type="ECO:0000256" key="1">
    <source>
        <dbReference type="SAM" id="Coils"/>
    </source>
</evidence>
<evidence type="ECO:0000313" key="5">
    <source>
        <dbReference type="Proteomes" id="UP000072874"/>
    </source>
</evidence>
<evidence type="ECO:0000313" key="6">
    <source>
        <dbReference type="Proteomes" id="UP000072904"/>
    </source>
</evidence>
<dbReference type="RefSeq" id="XP_022812226.1">
    <property type="nucleotide sequence ID" value="XM_022956032.1"/>
</dbReference>
<keyword evidence="1" id="KW-0175">Coiled coil</keyword>
<dbReference type="OMA" id="KNTVNNH"/>
<feature type="region of interest" description="Disordered" evidence="2">
    <location>
        <begin position="253"/>
        <end position="281"/>
    </location>
</feature>
<accession>A0A077Y720</accession>
<feature type="coiled-coil region" evidence="1">
    <location>
        <begin position="623"/>
        <end position="663"/>
    </location>
</feature>
<proteinExistence type="predicted"/>
<organism evidence="3 6">
    <name type="scientific">Plasmodium yoelii</name>
    <dbReference type="NCBI Taxonomy" id="5861"/>
    <lineage>
        <taxon>Eukaryota</taxon>
        <taxon>Sar</taxon>
        <taxon>Alveolata</taxon>
        <taxon>Apicomplexa</taxon>
        <taxon>Aconoidasida</taxon>
        <taxon>Haemosporida</taxon>
        <taxon>Plasmodiidae</taxon>
        <taxon>Plasmodium</taxon>
        <taxon>Plasmodium (Vinckeia)</taxon>
    </lineage>
</organism>
<dbReference type="VEuPathDB" id="PlasmoDB:PY17X_0929600"/>
<feature type="coiled-coil region" evidence="1">
    <location>
        <begin position="481"/>
        <end position="531"/>
    </location>
</feature>
<dbReference type="GeneID" id="34859854"/>
<gene>
    <name evidence="4" type="ORF">PY17X_0929600</name>
    <name evidence="3" type="ORF">PYYM_0929000</name>
</gene>
<name>A0A077Y720_PLAYE</name>
<reference evidence="3" key="2">
    <citation type="submission" date="2014-05" db="EMBL/GenBank/DDBJ databases">
        <authorList>
            <person name="Aslett A.Martin."/>
            <person name="De Silva Nishadi"/>
        </authorList>
    </citation>
    <scope>NUCLEOTIDE SEQUENCE</scope>
    <source>
        <strain evidence="3">YM</strain>
    </source>
</reference>
<dbReference type="VEuPathDB" id="PlasmoDB:PYYM_0929000"/>